<reference evidence="2 3" key="1">
    <citation type="journal article" date="2020" name="Int. J. Syst. Evol. Microbiol.">
        <title>Novel acetic acid bacteria from cider fermentations: Acetobacter conturbans sp. nov. and Acetobacter fallax sp. nov.</title>
        <authorList>
            <person name="Sombolestani A.S."/>
            <person name="Cleenwerck I."/>
            <person name="Cnockaert M."/>
            <person name="Borremans W."/>
            <person name="Wieme A.D."/>
            <person name="De Vuyst L."/>
            <person name="Vandamme P."/>
        </authorList>
    </citation>
    <scope>NUCLEOTIDE SEQUENCE [LARGE SCALE GENOMIC DNA]</scope>
    <source>
        <strain evidence="2 3">LMG 1637</strain>
    </source>
</reference>
<accession>A0ABX0KBS6</accession>
<evidence type="ECO:0000313" key="3">
    <source>
        <dbReference type="Proteomes" id="UP000615326"/>
    </source>
</evidence>
<dbReference type="Proteomes" id="UP000615326">
    <property type="component" value="Unassembled WGS sequence"/>
</dbReference>
<comment type="caution">
    <text evidence="2">The sequence shown here is derived from an EMBL/GenBank/DDBJ whole genome shotgun (WGS) entry which is preliminary data.</text>
</comment>
<organism evidence="2 3">
    <name type="scientific">Acetobacter fallax</name>
    <dbReference type="NCBI Taxonomy" id="1737473"/>
    <lineage>
        <taxon>Bacteria</taxon>
        <taxon>Pseudomonadati</taxon>
        <taxon>Pseudomonadota</taxon>
        <taxon>Alphaproteobacteria</taxon>
        <taxon>Acetobacterales</taxon>
        <taxon>Acetobacteraceae</taxon>
        <taxon>Acetobacter</taxon>
    </lineage>
</organism>
<sequence length="157" mass="17187">MLRRFFPIFSRFCAIRSYGPALVAAVVLAAGMVAGTPEAWAAGDAQSDPYGLWAGRLVTDQGSCPDQQDSVLQIDPDRLAFTPGTGVLTLRGRPDKDHKRFHAQLMMTDMNHHPLPMVFEGHPDGQTITGEFGTPSCRAHVVLKRPEGHALDNFFGR</sequence>
<gene>
    <name evidence="2" type="ORF">GOB84_10065</name>
</gene>
<protein>
    <submittedName>
        <fullName evidence="2">Uncharacterized protein</fullName>
    </submittedName>
</protein>
<name>A0ABX0KBS6_9PROT</name>
<evidence type="ECO:0000256" key="1">
    <source>
        <dbReference type="SAM" id="SignalP"/>
    </source>
</evidence>
<feature type="signal peptide" evidence="1">
    <location>
        <begin position="1"/>
        <end position="41"/>
    </location>
</feature>
<feature type="chain" id="PRO_5045813952" evidence="1">
    <location>
        <begin position="42"/>
        <end position="157"/>
    </location>
</feature>
<proteinExistence type="predicted"/>
<dbReference type="EMBL" id="WOSW01000017">
    <property type="protein sequence ID" value="NHO32894.1"/>
    <property type="molecule type" value="Genomic_DNA"/>
</dbReference>
<keyword evidence="3" id="KW-1185">Reference proteome</keyword>
<evidence type="ECO:0000313" key="2">
    <source>
        <dbReference type="EMBL" id="NHO32894.1"/>
    </source>
</evidence>
<keyword evidence="1" id="KW-0732">Signal</keyword>